<dbReference type="EMBL" id="SGWY01000003">
    <property type="protein sequence ID" value="RZS64622.1"/>
    <property type="molecule type" value="Genomic_DNA"/>
</dbReference>
<organism evidence="2 3">
    <name type="scientific">Agromyces ramosus</name>
    <dbReference type="NCBI Taxonomy" id="33879"/>
    <lineage>
        <taxon>Bacteria</taxon>
        <taxon>Bacillati</taxon>
        <taxon>Actinomycetota</taxon>
        <taxon>Actinomycetes</taxon>
        <taxon>Micrococcales</taxon>
        <taxon>Microbacteriaceae</taxon>
        <taxon>Agromyces</taxon>
    </lineage>
</organism>
<evidence type="ECO:0000313" key="3">
    <source>
        <dbReference type="Proteomes" id="UP000293289"/>
    </source>
</evidence>
<proteinExistence type="predicted"/>
<sequence>MTVPNHCDFSATQFRAIAIETSGGRLIRVSGSGLCPTSGWQLRLVAANPGVVAHPDSLWLELREDAPTRAPRVVTETEVEVLVEDSRAHEVQIRFGWREGFTIPVVPAAMRRAGTGARRPSDAAHGRLAASAV</sequence>
<accession>A0A4Q7MD29</accession>
<protein>
    <submittedName>
        <fullName evidence="2">Uncharacterized protein</fullName>
    </submittedName>
</protein>
<dbReference type="OrthoDB" id="5006526at2"/>
<reference evidence="2 3" key="1">
    <citation type="submission" date="2019-02" db="EMBL/GenBank/DDBJ databases">
        <title>Genomic Encyclopedia of Type Strains, Phase IV (KMG-IV): sequencing the most valuable type-strain genomes for metagenomic binning, comparative biology and taxonomic classification.</title>
        <authorList>
            <person name="Goeker M."/>
        </authorList>
    </citation>
    <scope>NUCLEOTIDE SEQUENCE [LARGE SCALE GENOMIC DNA]</scope>
    <source>
        <strain evidence="2 3">DSM 43045</strain>
    </source>
</reference>
<keyword evidence="3" id="KW-1185">Reference proteome</keyword>
<comment type="caution">
    <text evidence="2">The sequence shown here is derived from an EMBL/GenBank/DDBJ whole genome shotgun (WGS) entry which is preliminary data.</text>
</comment>
<dbReference type="Proteomes" id="UP000293289">
    <property type="component" value="Unassembled WGS sequence"/>
</dbReference>
<dbReference type="RefSeq" id="WP_130353834.1">
    <property type="nucleotide sequence ID" value="NZ_SGWY01000003.1"/>
</dbReference>
<feature type="region of interest" description="Disordered" evidence="1">
    <location>
        <begin position="114"/>
        <end position="133"/>
    </location>
</feature>
<evidence type="ECO:0000313" key="2">
    <source>
        <dbReference type="EMBL" id="RZS64622.1"/>
    </source>
</evidence>
<evidence type="ECO:0000256" key="1">
    <source>
        <dbReference type="SAM" id="MobiDB-lite"/>
    </source>
</evidence>
<dbReference type="AlphaFoldDB" id="A0A4Q7MD29"/>
<name>A0A4Q7MD29_9MICO</name>
<gene>
    <name evidence="2" type="ORF">EV187_3009</name>
</gene>